<dbReference type="GO" id="GO:0008483">
    <property type="term" value="F:transaminase activity"/>
    <property type="evidence" value="ECO:0007669"/>
    <property type="project" value="UniProtKB-KW"/>
</dbReference>
<evidence type="ECO:0000256" key="4">
    <source>
        <dbReference type="RuleBase" id="RU000481"/>
    </source>
</evidence>
<reference evidence="6" key="1">
    <citation type="submission" date="2020-02" db="EMBL/GenBank/DDBJ databases">
        <authorList>
            <person name="Meier V. D."/>
        </authorList>
    </citation>
    <scope>NUCLEOTIDE SEQUENCE</scope>
    <source>
        <strain evidence="6">AVDCRST_MAG68</strain>
    </source>
</reference>
<feature type="domain" description="Aminotransferase class I/classII large" evidence="5">
    <location>
        <begin position="42"/>
        <end position="389"/>
    </location>
</feature>
<organism evidence="6">
    <name type="scientific">uncultured Gemmatimonadota bacterium</name>
    <dbReference type="NCBI Taxonomy" id="203437"/>
    <lineage>
        <taxon>Bacteria</taxon>
        <taxon>Pseudomonadati</taxon>
        <taxon>Gemmatimonadota</taxon>
        <taxon>environmental samples</taxon>
    </lineage>
</organism>
<keyword evidence="2 4" id="KW-0032">Aminotransferase</keyword>
<keyword evidence="3 4" id="KW-0808">Transferase</keyword>
<dbReference type="SUPFAM" id="SSF53383">
    <property type="entry name" value="PLP-dependent transferases"/>
    <property type="match status" value="1"/>
</dbReference>
<dbReference type="InterPro" id="IPR015424">
    <property type="entry name" value="PyrdxlP-dep_Trfase"/>
</dbReference>
<evidence type="ECO:0000313" key="6">
    <source>
        <dbReference type="EMBL" id="CAA9351071.1"/>
    </source>
</evidence>
<gene>
    <name evidence="6" type="ORF">AVDCRST_MAG68-3686</name>
</gene>
<dbReference type="EMBL" id="CADCTW010000172">
    <property type="protein sequence ID" value="CAA9351071.1"/>
    <property type="molecule type" value="Genomic_DNA"/>
</dbReference>
<dbReference type="InterPro" id="IPR015421">
    <property type="entry name" value="PyrdxlP-dep_Trfase_major"/>
</dbReference>
<dbReference type="CDD" id="cd00609">
    <property type="entry name" value="AAT_like"/>
    <property type="match status" value="1"/>
</dbReference>
<dbReference type="InterPro" id="IPR050881">
    <property type="entry name" value="LL-DAP_aminotransferase"/>
</dbReference>
<dbReference type="PANTHER" id="PTHR42832">
    <property type="entry name" value="AMINO ACID AMINOTRANSFERASE"/>
    <property type="match status" value="1"/>
</dbReference>
<proteinExistence type="inferred from homology"/>
<sequence>MSTETPWPPQSSADFPRLASLPAYVFAQVNAEKMVRIAAGEDIIDLGMGNPDIGTPSHIVDELVAHAGDHKHHRYSASRGIYGLRDAMSEHYARRYGVAIDSESEVVVTIGAKEGIAHLMLAILDSGDTVIVPSPAYPIHSYSVVFAGGRVHGIPLAEGERGMVDGDALLEAVEQACASTWPRPKALILSFPNNPTTLSADPGFMERAVEVCRREQLLLIHDFAYADFSFSDDEPPSLMQVPGAKEIGVEFFSMSKSYGMAGWRVGFCVGNPAMVGALTKIKSYLDYGIFQPIQIAAAHALRAEQECVTEVRDTYRRRAEALVGALNRSGWPVPPPLATMFVWARIPERFVEMGSIEFARFLLREAGVVVSPGVGFGAEGEGHVRFALIADEDRLRGAGERVGRALRQNP</sequence>
<comment type="cofactor">
    <cofactor evidence="1 4">
        <name>pyridoxal 5'-phosphate</name>
        <dbReference type="ChEBI" id="CHEBI:597326"/>
    </cofactor>
</comment>
<dbReference type="InterPro" id="IPR004838">
    <property type="entry name" value="NHTrfase_class1_PyrdxlP-BS"/>
</dbReference>
<dbReference type="Gene3D" id="3.90.1150.10">
    <property type="entry name" value="Aspartate Aminotransferase, domain 1"/>
    <property type="match status" value="1"/>
</dbReference>
<dbReference type="InterPro" id="IPR015422">
    <property type="entry name" value="PyrdxlP-dep_Trfase_small"/>
</dbReference>
<dbReference type="Gene3D" id="3.40.640.10">
    <property type="entry name" value="Type I PLP-dependent aspartate aminotransferase-like (Major domain)"/>
    <property type="match status" value="1"/>
</dbReference>
<dbReference type="EC" id="2.6.1.-" evidence="4"/>
<dbReference type="Pfam" id="PF00155">
    <property type="entry name" value="Aminotran_1_2"/>
    <property type="match status" value="1"/>
</dbReference>
<accession>A0A6J4M5T8</accession>
<evidence type="ECO:0000256" key="1">
    <source>
        <dbReference type="ARBA" id="ARBA00001933"/>
    </source>
</evidence>
<dbReference type="PANTHER" id="PTHR42832:SF1">
    <property type="entry name" value="GLUTAMATE-PYRUVATE AMINOTRANSFERASE ALAC"/>
    <property type="match status" value="1"/>
</dbReference>
<evidence type="ECO:0000259" key="5">
    <source>
        <dbReference type="Pfam" id="PF00155"/>
    </source>
</evidence>
<dbReference type="AlphaFoldDB" id="A0A6J4M5T8"/>
<dbReference type="GO" id="GO:0030170">
    <property type="term" value="F:pyridoxal phosphate binding"/>
    <property type="evidence" value="ECO:0007669"/>
    <property type="project" value="InterPro"/>
</dbReference>
<evidence type="ECO:0000256" key="3">
    <source>
        <dbReference type="ARBA" id="ARBA00022679"/>
    </source>
</evidence>
<name>A0A6J4M5T8_9BACT</name>
<evidence type="ECO:0000256" key="2">
    <source>
        <dbReference type="ARBA" id="ARBA00022576"/>
    </source>
</evidence>
<comment type="similarity">
    <text evidence="4">Belongs to the class-I pyridoxal-phosphate-dependent aminotransferase family.</text>
</comment>
<dbReference type="PROSITE" id="PS00105">
    <property type="entry name" value="AA_TRANSFER_CLASS_1"/>
    <property type="match status" value="1"/>
</dbReference>
<protein>
    <recommendedName>
        <fullName evidence="4">Aminotransferase</fullName>
        <ecNumber evidence="4">2.6.1.-</ecNumber>
    </recommendedName>
</protein>
<dbReference type="InterPro" id="IPR004839">
    <property type="entry name" value="Aminotransferase_I/II_large"/>
</dbReference>